<comment type="caution">
    <text evidence="1">The sequence shown here is derived from an EMBL/GenBank/DDBJ whole genome shotgun (WGS) entry which is preliminary data.</text>
</comment>
<dbReference type="AlphaFoldDB" id="A0AAD5ML63"/>
<gene>
    <name evidence="1" type="ORF">KIN20_019537</name>
</gene>
<evidence type="ECO:0000313" key="1">
    <source>
        <dbReference type="EMBL" id="KAJ1360540.1"/>
    </source>
</evidence>
<proteinExistence type="predicted"/>
<accession>A0AAD5ML63</accession>
<protein>
    <submittedName>
        <fullName evidence="1">Uncharacterized protein</fullName>
    </submittedName>
</protein>
<dbReference type="Proteomes" id="UP001196413">
    <property type="component" value="Unassembled WGS sequence"/>
</dbReference>
<organism evidence="1 2">
    <name type="scientific">Parelaphostrongylus tenuis</name>
    <name type="common">Meningeal worm</name>
    <dbReference type="NCBI Taxonomy" id="148309"/>
    <lineage>
        <taxon>Eukaryota</taxon>
        <taxon>Metazoa</taxon>
        <taxon>Ecdysozoa</taxon>
        <taxon>Nematoda</taxon>
        <taxon>Chromadorea</taxon>
        <taxon>Rhabditida</taxon>
        <taxon>Rhabditina</taxon>
        <taxon>Rhabditomorpha</taxon>
        <taxon>Strongyloidea</taxon>
        <taxon>Metastrongylidae</taxon>
        <taxon>Parelaphostrongylus</taxon>
    </lineage>
</organism>
<keyword evidence="2" id="KW-1185">Reference proteome</keyword>
<reference evidence="1" key="1">
    <citation type="submission" date="2021-06" db="EMBL/GenBank/DDBJ databases">
        <title>Parelaphostrongylus tenuis whole genome reference sequence.</title>
        <authorList>
            <person name="Garwood T.J."/>
            <person name="Larsen P.A."/>
            <person name="Fountain-Jones N.M."/>
            <person name="Garbe J.R."/>
            <person name="Macchietto M.G."/>
            <person name="Kania S.A."/>
            <person name="Gerhold R.W."/>
            <person name="Richards J.E."/>
            <person name="Wolf T.M."/>
        </authorList>
    </citation>
    <scope>NUCLEOTIDE SEQUENCE</scope>
    <source>
        <strain evidence="1">MNPRO001-30</strain>
        <tissue evidence="1">Meninges</tissue>
    </source>
</reference>
<evidence type="ECO:0000313" key="2">
    <source>
        <dbReference type="Proteomes" id="UP001196413"/>
    </source>
</evidence>
<sequence>MNKLPHCTIVGSTVTGICVKTNTKPMCEIGMPNKEIDPIPANHRTVSGAITTTNIIMANWSRQMWQIVVNRAIRMLTASPLGSNFFSAVAAVS</sequence>
<dbReference type="EMBL" id="JAHQIW010003903">
    <property type="protein sequence ID" value="KAJ1360540.1"/>
    <property type="molecule type" value="Genomic_DNA"/>
</dbReference>
<name>A0AAD5ML63_PARTN</name>